<feature type="region of interest" description="Disordered" evidence="1">
    <location>
        <begin position="70"/>
        <end position="125"/>
    </location>
</feature>
<protein>
    <submittedName>
        <fullName evidence="2">Uncharacterized protein</fullName>
    </submittedName>
</protein>
<dbReference type="GeneID" id="66099911"/>
<organism evidence="2 3">
    <name type="scientific">Guyanagaster necrorhizus</name>
    <dbReference type="NCBI Taxonomy" id="856835"/>
    <lineage>
        <taxon>Eukaryota</taxon>
        <taxon>Fungi</taxon>
        <taxon>Dikarya</taxon>
        <taxon>Basidiomycota</taxon>
        <taxon>Agaricomycotina</taxon>
        <taxon>Agaricomycetes</taxon>
        <taxon>Agaricomycetidae</taxon>
        <taxon>Agaricales</taxon>
        <taxon>Marasmiineae</taxon>
        <taxon>Physalacriaceae</taxon>
        <taxon>Guyanagaster</taxon>
    </lineage>
</organism>
<name>A0A9P7VMD3_9AGAR</name>
<proteinExistence type="predicted"/>
<evidence type="ECO:0000313" key="3">
    <source>
        <dbReference type="Proteomes" id="UP000812287"/>
    </source>
</evidence>
<evidence type="ECO:0000256" key="1">
    <source>
        <dbReference type="SAM" id="MobiDB-lite"/>
    </source>
</evidence>
<dbReference type="Proteomes" id="UP000812287">
    <property type="component" value="Unassembled WGS sequence"/>
</dbReference>
<reference evidence="2" key="1">
    <citation type="submission" date="2020-11" db="EMBL/GenBank/DDBJ databases">
        <title>Adaptations for nitrogen fixation in a non-lichenized fungal sporocarp promotes dispersal by wood-feeding termites.</title>
        <authorList>
            <consortium name="DOE Joint Genome Institute"/>
            <person name="Koch R.A."/>
            <person name="Yoon G."/>
            <person name="Arayal U."/>
            <person name="Lail K."/>
            <person name="Amirebrahimi M."/>
            <person name="Labutti K."/>
            <person name="Lipzen A."/>
            <person name="Riley R."/>
            <person name="Barry K."/>
            <person name="Henrissat B."/>
            <person name="Grigoriev I.V."/>
            <person name="Herr J.R."/>
            <person name="Aime M.C."/>
        </authorList>
    </citation>
    <scope>NUCLEOTIDE SEQUENCE</scope>
    <source>
        <strain evidence="2">MCA 3950</strain>
    </source>
</reference>
<dbReference type="RefSeq" id="XP_043036101.1">
    <property type="nucleotide sequence ID" value="XM_043177624.1"/>
</dbReference>
<keyword evidence="3" id="KW-1185">Reference proteome</keyword>
<gene>
    <name evidence="2" type="ORF">BT62DRAFT_1010212</name>
</gene>
<sequence length="183" mass="20079">MTSCMNTRINFQGRAYHVHVHAQREHALNIQLTTTCSRSDTRSRGPHDPPVVSSCLFIPGKGRENHMQYSTGQNTSPAFPNDQRAGQKRGRAHPPLLFSRSPGWGRRSIPSIPSKPPALTGPTSEENPAVEFDGLFRFSLHAPSDVAYDYERPIRTVHPPMARLGTCTGGTRLALSLPGNTAV</sequence>
<dbReference type="EMBL" id="MU250550">
    <property type="protein sequence ID" value="KAG7442601.1"/>
    <property type="molecule type" value="Genomic_DNA"/>
</dbReference>
<comment type="caution">
    <text evidence="2">The sequence shown here is derived from an EMBL/GenBank/DDBJ whole genome shotgun (WGS) entry which is preliminary data.</text>
</comment>
<evidence type="ECO:0000313" key="2">
    <source>
        <dbReference type="EMBL" id="KAG7442601.1"/>
    </source>
</evidence>
<accession>A0A9P7VMD3</accession>
<dbReference type="AlphaFoldDB" id="A0A9P7VMD3"/>